<evidence type="ECO:0000313" key="2">
    <source>
        <dbReference type="EMBL" id="KMY96079.1"/>
    </source>
</evidence>
<proteinExistence type="predicted"/>
<feature type="region of interest" description="Disordered" evidence="1">
    <location>
        <begin position="99"/>
        <end position="145"/>
    </location>
</feature>
<accession>A0A0J9RKU6</accession>
<dbReference type="AlphaFoldDB" id="A0A0J9RKU6"/>
<protein>
    <submittedName>
        <fullName evidence="2">Uncharacterized protein</fullName>
    </submittedName>
</protein>
<evidence type="ECO:0000256" key="1">
    <source>
        <dbReference type="SAM" id="MobiDB-lite"/>
    </source>
</evidence>
<gene>
    <name evidence="2" type="primary">Dsim\GD28622</name>
    <name evidence="2" type="ORF">Dsimw501_GD28622</name>
</gene>
<name>A0A0J9RKU6_DROSI</name>
<organism evidence="2">
    <name type="scientific">Drosophila simulans</name>
    <name type="common">Fruit fly</name>
    <dbReference type="NCBI Taxonomy" id="7240"/>
    <lineage>
        <taxon>Eukaryota</taxon>
        <taxon>Metazoa</taxon>
        <taxon>Ecdysozoa</taxon>
        <taxon>Arthropoda</taxon>
        <taxon>Hexapoda</taxon>
        <taxon>Insecta</taxon>
        <taxon>Pterygota</taxon>
        <taxon>Neoptera</taxon>
        <taxon>Endopterygota</taxon>
        <taxon>Diptera</taxon>
        <taxon>Brachycera</taxon>
        <taxon>Muscomorpha</taxon>
        <taxon>Ephydroidea</taxon>
        <taxon>Drosophilidae</taxon>
        <taxon>Drosophila</taxon>
        <taxon>Sophophora</taxon>
    </lineage>
</organism>
<sequence length="145" mass="15872">MHVDFLSVRYPQSAIRSCDLCFNPQTVHRTGVNGGRRTVAVFSGKVASNPEALLGSYPDHVTSISAGHQSINQQTAAQKCFNYVIASNNDIVQNRKHRTRAAATTRRQPHCPGRRSKPCNPAKANSGYGTGTHCKTEITRQPRAI</sequence>
<reference evidence="2" key="2">
    <citation type="submission" date="2014-06" db="EMBL/GenBank/DDBJ databases">
        <authorList>
            <person name="Hu T."/>
            <person name="Eisen M.B."/>
            <person name="Thornton K.R."/>
            <person name="Andolfatto P."/>
        </authorList>
    </citation>
    <scope>NUCLEOTIDE SEQUENCE</scope>
    <source>
        <strain evidence="2">W501</strain>
    </source>
</reference>
<dbReference type="KEGG" id="dsi:Dsimw501_GD28622"/>
<dbReference type="EMBL" id="CM002911">
    <property type="protein sequence ID" value="KMY96079.1"/>
    <property type="molecule type" value="Genomic_DNA"/>
</dbReference>
<dbReference type="Proteomes" id="UP000035880">
    <property type="component" value="Chromosome 2R"/>
</dbReference>
<feature type="compositionally biased region" description="Basic residues" evidence="1">
    <location>
        <begin position="107"/>
        <end position="117"/>
    </location>
</feature>
<reference evidence="2" key="1">
    <citation type="journal article" date="2013" name="Genome Res.">
        <title>A second-generation assembly of the Drosophila simulans genome provides new insights into patterns of lineage-specific divergence.</title>
        <authorList>
            <person name="Hu T.T."/>
            <person name="Eisen M.B."/>
            <person name="Thornton K.R."/>
            <person name="Andolfatto P."/>
        </authorList>
    </citation>
    <scope>NUCLEOTIDE SEQUENCE [LARGE SCALE GENOMIC DNA]</scope>
    <source>
        <strain evidence="2">W501</strain>
    </source>
</reference>
<feature type="compositionally biased region" description="Basic and acidic residues" evidence="1">
    <location>
        <begin position="134"/>
        <end position="145"/>
    </location>
</feature>
<reference evidence="2" key="3">
    <citation type="submission" date="2015-04" db="EMBL/GenBank/DDBJ databases">
        <authorList>
            <consortium name="FlyBase"/>
        </authorList>
    </citation>
    <scope>NUCLEOTIDE SEQUENCE</scope>
    <source>
        <strain evidence="2">W501</strain>
    </source>
</reference>
<dbReference type="Bgee" id="FBgn0269912">
    <property type="expression patterns" value="Expressed in embryo and 1 other cell type or tissue"/>
</dbReference>